<dbReference type="STRING" id="1229780.BN381_60064"/>
<reference evidence="2 3" key="1">
    <citation type="journal article" date="2013" name="ISME J.">
        <title>Metabolic model for the filamentous 'Candidatus Microthrix parvicella' based on genomic and metagenomic analyses.</title>
        <authorList>
            <person name="Jon McIlroy S."/>
            <person name="Kristiansen R."/>
            <person name="Albertsen M."/>
            <person name="Michael Karst S."/>
            <person name="Rossetti S."/>
            <person name="Lund Nielsen J."/>
            <person name="Tandoi V."/>
            <person name="James Seviour R."/>
            <person name="Nielsen P.H."/>
        </authorList>
    </citation>
    <scope>NUCLEOTIDE SEQUENCE [LARGE SCALE GENOMIC DNA]</scope>
    <source>
        <strain evidence="2 3">RN1</strain>
    </source>
</reference>
<comment type="caution">
    <text evidence="2">The sequence shown here is derived from an EMBL/GenBank/DDBJ whole genome shotgun (WGS) entry which is preliminary data.</text>
</comment>
<sequence>MQRPVRRLRRLNQGSAPSVRPRHRAKVRRGTDDPHAVIGDVDQDGFQRKAAVSCGRHFPTGVLQNSSVVACPLGDQPAQPEQLLVPPFIGGVGCRCLIFKLVTRLHHKHVDVALGGHGPPCGGTKQGESKRRRVPLFDLLSDRIGKASAKLGQAEHVLGSEMLPVQNVRIGAASGCDMHDPLHHQPLERAPNAGLGSTAHEPVNLRCGKGSVRTREHLEDIRVERRGDDGERSCQVHLQNSTGIGTIL</sequence>
<evidence type="ECO:0000256" key="1">
    <source>
        <dbReference type="SAM" id="MobiDB-lite"/>
    </source>
</evidence>
<evidence type="ECO:0000313" key="2">
    <source>
        <dbReference type="EMBL" id="CCM65160.1"/>
    </source>
</evidence>
<feature type="region of interest" description="Disordered" evidence="1">
    <location>
        <begin position="1"/>
        <end position="35"/>
    </location>
</feature>
<dbReference type="Proteomes" id="UP000018291">
    <property type="component" value="Unassembled WGS sequence"/>
</dbReference>
<protein>
    <submittedName>
        <fullName evidence="2">Uncharacterized protein</fullName>
    </submittedName>
</protein>
<gene>
    <name evidence="2" type="ORF">BN381_60064</name>
</gene>
<keyword evidence="3" id="KW-1185">Reference proteome</keyword>
<accession>R4Z3B2</accession>
<organism evidence="2 3">
    <name type="scientific">Candidatus Neomicrothrix parvicella RN1</name>
    <dbReference type="NCBI Taxonomy" id="1229780"/>
    <lineage>
        <taxon>Bacteria</taxon>
        <taxon>Bacillati</taxon>
        <taxon>Actinomycetota</taxon>
        <taxon>Acidimicrobiia</taxon>
        <taxon>Acidimicrobiales</taxon>
        <taxon>Microthrixaceae</taxon>
        <taxon>Candidatus Neomicrothrix</taxon>
    </lineage>
</organism>
<dbReference type="HOGENOM" id="CLU_1118567_0_0_11"/>
<proteinExistence type="predicted"/>
<evidence type="ECO:0000313" key="3">
    <source>
        <dbReference type="Proteomes" id="UP000018291"/>
    </source>
</evidence>
<name>R4Z3B2_9ACTN</name>
<dbReference type="EMBL" id="CANL01000056">
    <property type="protein sequence ID" value="CCM65160.1"/>
    <property type="molecule type" value="Genomic_DNA"/>
</dbReference>
<feature type="compositionally biased region" description="Basic residues" evidence="1">
    <location>
        <begin position="1"/>
        <end position="10"/>
    </location>
</feature>
<dbReference type="AlphaFoldDB" id="R4Z3B2"/>